<feature type="non-terminal residue" evidence="1">
    <location>
        <position position="1"/>
    </location>
</feature>
<evidence type="ECO:0000313" key="2">
    <source>
        <dbReference type="Proteomes" id="UP001174909"/>
    </source>
</evidence>
<dbReference type="EMBL" id="CASHTH010003980">
    <property type="protein sequence ID" value="CAI8052040.1"/>
    <property type="molecule type" value="Genomic_DNA"/>
</dbReference>
<dbReference type="Proteomes" id="UP001174909">
    <property type="component" value="Unassembled WGS sequence"/>
</dbReference>
<keyword evidence="2" id="KW-1185">Reference proteome</keyword>
<gene>
    <name evidence="1" type="ORF">GBAR_LOCUS28483</name>
</gene>
<reference evidence="1" key="1">
    <citation type="submission" date="2023-03" db="EMBL/GenBank/DDBJ databases">
        <authorList>
            <person name="Steffen K."/>
            <person name="Cardenas P."/>
        </authorList>
    </citation>
    <scope>NUCLEOTIDE SEQUENCE</scope>
</reference>
<sequence>GCTKQSGNSQLNRVLSSVGELTIASIVRCQAGTYTCVTAPPNPEDPSYQHLR</sequence>
<proteinExistence type="predicted"/>
<name>A0AA35TPH0_GEOBA</name>
<dbReference type="AlphaFoldDB" id="A0AA35TPH0"/>
<evidence type="ECO:0000313" key="1">
    <source>
        <dbReference type="EMBL" id="CAI8052040.1"/>
    </source>
</evidence>
<organism evidence="1 2">
    <name type="scientific">Geodia barretti</name>
    <name type="common">Barrett's horny sponge</name>
    <dbReference type="NCBI Taxonomy" id="519541"/>
    <lineage>
        <taxon>Eukaryota</taxon>
        <taxon>Metazoa</taxon>
        <taxon>Porifera</taxon>
        <taxon>Demospongiae</taxon>
        <taxon>Heteroscleromorpha</taxon>
        <taxon>Tetractinellida</taxon>
        <taxon>Astrophorina</taxon>
        <taxon>Geodiidae</taxon>
        <taxon>Geodia</taxon>
    </lineage>
</organism>
<comment type="caution">
    <text evidence="1">The sequence shown here is derived from an EMBL/GenBank/DDBJ whole genome shotgun (WGS) entry which is preliminary data.</text>
</comment>
<protein>
    <submittedName>
        <fullName evidence="1">Uncharacterized protein</fullName>
    </submittedName>
</protein>
<accession>A0AA35TPH0</accession>